<keyword evidence="1" id="KW-0479">Metal-binding</keyword>
<dbReference type="InterPro" id="IPR043594">
    <property type="entry name" value="HMGL"/>
</dbReference>
<reference evidence="3 4" key="1">
    <citation type="submission" date="2021-09" db="EMBL/GenBank/DDBJ databases">
        <title>Genomic insights and catalytic innovation underlie evolution of tropane alkaloids biosynthesis.</title>
        <authorList>
            <person name="Wang Y.-J."/>
            <person name="Tian T."/>
            <person name="Huang J.-P."/>
            <person name="Huang S.-X."/>
        </authorList>
    </citation>
    <scope>NUCLEOTIDE SEQUENCE [LARGE SCALE GENOMIC DNA]</scope>
    <source>
        <strain evidence="3">KIB-2018</strain>
        <tissue evidence="3">Leaf</tissue>
    </source>
</reference>
<evidence type="ECO:0000313" key="4">
    <source>
        <dbReference type="Proteomes" id="UP001159364"/>
    </source>
</evidence>
<evidence type="ECO:0000256" key="2">
    <source>
        <dbReference type="ARBA" id="ARBA00023239"/>
    </source>
</evidence>
<dbReference type="AlphaFoldDB" id="A0AAV8TLL5"/>
<dbReference type="PANTHER" id="PTHR42738">
    <property type="entry name" value="HYDROXYMETHYLGLUTARYL-COA LYASE"/>
    <property type="match status" value="1"/>
</dbReference>
<dbReference type="Proteomes" id="UP001159364">
    <property type="component" value="Linkage Group LG04"/>
</dbReference>
<evidence type="ECO:0008006" key="5">
    <source>
        <dbReference type="Google" id="ProtNLM"/>
    </source>
</evidence>
<dbReference type="EMBL" id="JAIWQS010000004">
    <property type="protein sequence ID" value="KAJ8766833.1"/>
    <property type="molecule type" value="Genomic_DNA"/>
</dbReference>
<dbReference type="GO" id="GO:0006552">
    <property type="term" value="P:L-leucine catabolic process"/>
    <property type="evidence" value="ECO:0007669"/>
    <property type="project" value="TreeGrafter"/>
</dbReference>
<evidence type="ECO:0000313" key="3">
    <source>
        <dbReference type="EMBL" id="KAJ8766833.1"/>
    </source>
</evidence>
<keyword evidence="4" id="KW-1185">Reference proteome</keyword>
<name>A0AAV8TLL5_9ROSI</name>
<gene>
    <name evidence="3" type="ORF">K2173_008387</name>
</gene>
<evidence type="ECO:0000256" key="1">
    <source>
        <dbReference type="ARBA" id="ARBA00022723"/>
    </source>
</evidence>
<dbReference type="GO" id="GO:0046872">
    <property type="term" value="F:metal ion binding"/>
    <property type="evidence" value="ECO:0007669"/>
    <property type="project" value="UniProtKB-KW"/>
</dbReference>
<protein>
    <recommendedName>
        <fullName evidence="5">Hydroxymethylglutaryl-CoA lyase</fullName>
    </recommendedName>
</protein>
<dbReference type="InterPro" id="IPR013785">
    <property type="entry name" value="Aldolase_TIM"/>
</dbReference>
<accession>A0AAV8TLL5</accession>
<dbReference type="SUPFAM" id="SSF51569">
    <property type="entry name" value="Aldolase"/>
    <property type="match status" value="1"/>
</dbReference>
<organism evidence="3 4">
    <name type="scientific">Erythroxylum novogranatense</name>
    <dbReference type="NCBI Taxonomy" id="1862640"/>
    <lineage>
        <taxon>Eukaryota</taxon>
        <taxon>Viridiplantae</taxon>
        <taxon>Streptophyta</taxon>
        <taxon>Embryophyta</taxon>
        <taxon>Tracheophyta</taxon>
        <taxon>Spermatophyta</taxon>
        <taxon>Magnoliopsida</taxon>
        <taxon>eudicotyledons</taxon>
        <taxon>Gunneridae</taxon>
        <taxon>Pentapetalae</taxon>
        <taxon>rosids</taxon>
        <taxon>fabids</taxon>
        <taxon>Malpighiales</taxon>
        <taxon>Erythroxylaceae</taxon>
        <taxon>Erythroxylum</taxon>
    </lineage>
</organism>
<dbReference type="GO" id="GO:0046951">
    <property type="term" value="P:ketone body biosynthetic process"/>
    <property type="evidence" value="ECO:0007669"/>
    <property type="project" value="TreeGrafter"/>
</dbReference>
<proteinExistence type="predicted"/>
<comment type="caution">
    <text evidence="3">The sequence shown here is derived from an EMBL/GenBank/DDBJ whole genome shotgun (WGS) entry which is preliminary data.</text>
</comment>
<dbReference type="Gene3D" id="3.20.20.70">
    <property type="entry name" value="Aldolase class I"/>
    <property type="match status" value="1"/>
</dbReference>
<dbReference type="GO" id="GO:0004419">
    <property type="term" value="F:hydroxymethylglutaryl-CoA lyase activity"/>
    <property type="evidence" value="ECO:0007669"/>
    <property type="project" value="TreeGrafter"/>
</dbReference>
<sequence length="89" mass="9517">MTNQIICYCWEVMGISVVDSCVAGLGGCPYGKGASGNVATEDVVYILNGLAVKKNVRSFKTPSCRGPHLQAVRTPVRVEKCHCDKPSDS</sequence>
<dbReference type="PANTHER" id="PTHR42738:SF7">
    <property type="entry name" value="HYDROXYMETHYLGLUTARYL-COA LYASE"/>
    <property type="match status" value="1"/>
</dbReference>
<keyword evidence="2" id="KW-0456">Lyase</keyword>